<evidence type="ECO:0000256" key="11">
    <source>
        <dbReference type="SAM" id="MobiDB-lite"/>
    </source>
</evidence>
<dbReference type="InterPro" id="IPR017853">
    <property type="entry name" value="GH"/>
</dbReference>
<evidence type="ECO:0000256" key="10">
    <source>
        <dbReference type="RuleBase" id="RU361209"/>
    </source>
</evidence>
<sequence length="844" mass="89754">MFVQRTVLGLVGAASLAAAVPAIDVQGSFFVNKNTGARFQIVGVAYQPGGSAGYEPQSGVDPLSDKANCLRDAALMQMLGVNAIRVYNVDPNLNHDECASIFNAAGMYMFLDVNSPLVGESINSAAPWESYYAAYLNRTFAVVEAFKNYPNTAAFFSGNEVIFDEDNGATVPPYMRAVTRDLKHYISKHSDREIPVGYSAADVRSILFDSWEYLQCDNGDEQDSSVDLFALNSYSWCGNSTFTESGYDQLVAGFEGSSVPIFFSEFGCNTPSPRVFTEVPEIYSDQMQNVFSGGIVYEYAQEPNNYGLVDINDDGSATVMDDFYTLMERYAALNFTEIQGIAPQTESKAAPKCKESLITTDGFITNFTVPALPPNASEIIENGVSPAPVGKIVTIDDYTVTATVKDSSGNVLENLAVVPLDENEINQPGLNTGSATGTGSGSTSSASGTSSVSGKGSSSTSASMGIRTAQGDSMAWMMVSAQQQQYQYQQQQQQQQQQPDNRVKIVEVGPRDGLQNEKTTIPLATKIELIERLAATGLTTIEAGSFVSPKWVPQMESSNEILEHILQGNIQSPNPISYAFLVPNLKGLATATATLQSHPGAYVTEPPAQTTAPDSEKPKQKQKQTKPGVELAVFAAATESFTQKNLNCSVATSLSRFREVIAEAKRAVPEVRVRAYISVVLGCPFEGPDVDPHGVAEVATSLLEMGADEIALGDTTGTGTAPRTAALLRCVAAAGVRPADLAVHFHDTYGQALVNVAVALEAGIRTVDAAVAGLGGCPYSPGATGNLATEDLVYFLGSLGMDTGVDLDRVVDVGEWVAGRLGRANGSAVGRAVLGARGRKERGE</sequence>
<protein>
    <recommendedName>
        <fullName evidence="10">1,3-beta-glucanosyltransferase</fullName>
        <ecNumber evidence="10">2.4.1.-</ecNumber>
    </recommendedName>
</protein>
<evidence type="ECO:0000256" key="6">
    <source>
        <dbReference type="ARBA" id="ARBA00022729"/>
    </source>
</evidence>
<keyword evidence="8" id="KW-0325">Glycoprotein</keyword>
<dbReference type="EMBL" id="LJZO01000008">
    <property type="protein sequence ID" value="ROW00616.1"/>
    <property type="molecule type" value="Genomic_DNA"/>
</dbReference>
<dbReference type="GO" id="GO:0004557">
    <property type="term" value="F:alpha-galactosidase activity"/>
    <property type="evidence" value="ECO:0007669"/>
    <property type="project" value="UniProtKB-EC"/>
</dbReference>
<dbReference type="AlphaFoldDB" id="A0A423WB61"/>
<comment type="similarity">
    <text evidence="3 10">Belongs to the glycosyl hydrolase 72 family.</text>
</comment>
<feature type="region of interest" description="Disordered" evidence="11">
    <location>
        <begin position="600"/>
        <end position="626"/>
    </location>
</feature>
<dbReference type="GO" id="GO:0044283">
    <property type="term" value="P:small molecule biosynthetic process"/>
    <property type="evidence" value="ECO:0007669"/>
    <property type="project" value="UniProtKB-ARBA"/>
</dbReference>
<feature type="chain" id="PRO_5018812512" description="1,3-beta-glucanosyltransferase" evidence="10">
    <location>
        <begin position="20"/>
        <end position="844"/>
    </location>
</feature>
<evidence type="ECO:0000259" key="12">
    <source>
        <dbReference type="PROSITE" id="PS50991"/>
    </source>
</evidence>
<keyword evidence="4 10" id="KW-0336">GPI-anchor</keyword>
<name>A0A423WB61_CYTCH</name>
<evidence type="ECO:0000256" key="7">
    <source>
        <dbReference type="ARBA" id="ARBA00023136"/>
    </source>
</evidence>
<evidence type="ECO:0000256" key="1">
    <source>
        <dbReference type="ARBA" id="ARBA00001255"/>
    </source>
</evidence>
<dbReference type="Pfam" id="PF03198">
    <property type="entry name" value="Glyco_hydro_72"/>
    <property type="match status" value="1"/>
</dbReference>
<evidence type="ECO:0000313" key="13">
    <source>
        <dbReference type="EMBL" id="ROW00616.1"/>
    </source>
</evidence>
<accession>A0A423WB61</accession>
<dbReference type="Gene3D" id="3.20.20.70">
    <property type="entry name" value="Aldolase class I"/>
    <property type="match status" value="1"/>
</dbReference>
<comment type="subcellular location">
    <subcellularLocation>
        <location evidence="2 10">Cell membrane</location>
        <topology evidence="2 10">Lipid-anchor</topology>
        <topology evidence="2 10">GPI-anchor</topology>
    </subcellularLocation>
</comment>
<evidence type="ECO:0000256" key="5">
    <source>
        <dbReference type="ARBA" id="ARBA00022679"/>
    </source>
</evidence>
<evidence type="ECO:0000256" key="8">
    <source>
        <dbReference type="ARBA" id="ARBA00023180"/>
    </source>
</evidence>
<keyword evidence="6 10" id="KW-0732">Signal</keyword>
<dbReference type="Proteomes" id="UP000284375">
    <property type="component" value="Unassembled WGS sequence"/>
</dbReference>
<dbReference type="OrthoDB" id="421038at2759"/>
<dbReference type="CDD" id="cd07938">
    <property type="entry name" value="DRE_TIM_HMGL"/>
    <property type="match status" value="1"/>
</dbReference>
<evidence type="ECO:0000256" key="9">
    <source>
        <dbReference type="ARBA" id="ARBA00023288"/>
    </source>
</evidence>
<keyword evidence="5 10" id="KW-0808">Transferase</keyword>
<dbReference type="SUPFAM" id="SSF51569">
    <property type="entry name" value="Aldolase"/>
    <property type="match status" value="1"/>
</dbReference>
<evidence type="ECO:0000313" key="14">
    <source>
        <dbReference type="Proteomes" id="UP000284375"/>
    </source>
</evidence>
<dbReference type="PANTHER" id="PTHR31468">
    <property type="entry name" value="1,3-BETA-GLUCANOSYLTRANSFERASE GAS1"/>
    <property type="match status" value="1"/>
</dbReference>
<dbReference type="FunFam" id="3.20.20.80:FF:000032">
    <property type="entry name" value="1,3-beta-glucanosyltransferase"/>
    <property type="match status" value="1"/>
</dbReference>
<dbReference type="PANTHER" id="PTHR31468:SF4">
    <property type="entry name" value="1,3-BETA-GLUCANOSYLTRANSFERASE GAS3-RELATED"/>
    <property type="match status" value="1"/>
</dbReference>
<dbReference type="SUPFAM" id="SSF51445">
    <property type="entry name" value="(Trans)glycosidases"/>
    <property type="match status" value="1"/>
</dbReference>
<organism evidence="13 14">
    <name type="scientific">Cytospora chrysosperma</name>
    <name type="common">Cytospora canker fungus</name>
    <name type="synonym">Sphaeria chrysosperma</name>
    <dbReference type="NCBI Taxonomy" id="252740"/>
    <lineage>
        <taxon>Eukaryota</taxon>
        <taxon>Fungi</taxon>
        <taxon>Dikarya</taxon>
        <taxon>Ascomycota</taxon>
        <taxon>Pezizomycotina</taxon>
        <taxon>Sordariomycetes</taxon>
        <taxon>Sordariomycetidae</taxon>
        <taxon>Diaporthales</taxon>
        <taxon>Cytosporaceae</taxon>
        <taxon>Cytospora</taxon>
    </lineage>
</organism>
<keyword evidence="14" id="KW-1185">Reference proteome</keyword>
<dbReference type="Pfam" id="PF00682">
    <property type="entry name" value="HMGL-like"/>
    <property type="match status" value="1"/>
</dbReference>
<feature type="signal peptide" evidence="10">
    <location>
        <begin position="1"/>
        <end position="19"/>
    </location>
</feature>
<dbReference type="GO" id="GO:0071970">
    <property type="term" value="P:fungal-type cell wall (1-&gt;3)-beta-D-glucan biosynthetic process"/>
    <property type="evidence" value="ECO:0007669"/>
    <property type="project" value="TreeGrafter"/>
</dbReference>
<feature type="domain" description="Pyruvate carboxyltransferase" evidence="12">
    <location>
        <begin position="503"/>
        <end position="811"/>
    </location>
</feature>
<dbReference type="GO" id="GO:0042124">
    <property type="term" value="F:1,3-beta-glucanosyltransferase activity"/>
    <property type="evidence" value="ECO:0007669"/>
    <property type="project" value="TreeGrafter"/>
</dbReference>
<gene>
    <name evidence="13" type="ORF">VSDG_03283</name>
</gene>
<dbReference type="GO" id="GO:0005886">
    <property type="term" value="C:plasma membrane"/>
    <property type="evidence" value="ECO:0007669"/>
    <property type="project" value="UniProtKB-SubCell"/>
</dbReference>
<proteinExistence type="inferred from homology"/>
<evidence type="ECO:0000256" key="2">
    <source>
        <dbReference type="ARBA" id="ARBA00004609"/>
    </source>
</evidence>
<dbReference type="GO" id="GO:0098552">
    <property type="term" value="C:side of membrane"/>
    <property type="evidence" value="ECO:0007669"/>
    <property type="project" value="UniProtKB-KW"/>
</dbReference>
<comment type="caution">
    <text evidence="13">The sequence shown here is derived from an EMBL/GenBank/DDBJ whole genome shotgun (WGS) entry which is preliminary data.</text>
</comment>
<dbReference type="EC" id="2.4.1.-" evidence="10"/>
<reference evidence="13 14" key="1">
    <citation type="submission" date="2015-09" db="EMBL/GenBank/DDBJ databases">
        <title>Host preference determinants of Valsa canker pathogens revealed by comparative genomics.</title>
        <authorList>
            <person name="Yin Z."/>
            <person name="Huang L."/>
        </authorList>
    </citation>
    <scope>NUCLEOTIDE SEQUENCE [LARGE SCALE GENOMIC DNA]</scope>
    <source>
        <strain evidence="13 14">YSFL</strain>
    </source>
</reference>
<dbReference type="Gene3D" id="3.20.20.80">
    <property type="entry name" value="Glycosidases"/>
    <property type="match status" value="1"/>
</dbReference>
<dbReference type="GO" id="GO:0031505">
    <property type="term" value="P:fungal-type cell wall organization"/>
    <property type="evidence" value="ECO:0007669"/>
    <property type="project" value="TreeGrafter"/>
</dbReference>
<dbReference type="InterPro" id="IPR000891">
    <property type="entry name" value="PYR_CT"/>
</dbReference>
<evidence type="ECO:0000256" key="3">
    <source>
        <dbReference type="ARBA" id="ARBA00007528"/>
    </source>
</evidence>
<feature type="compositionally biased region" description="Low complexity" evidence="11">
    <location>
        <begin position="432"/>
        <end position="463"/>
    </location>
</feature>
<dbReference type="InterPro" id="IPR013785">
    <property type="entry name" value="Aldolase_TIM"/>
</dbReference>
<dbReference type="InterPro" id="IPR004886">
    <property type="entry name" value="Glucanosyltransferase"/>
</dbReference>
<comment type="function">
    <text evidence="10">Splits internally a 1,3-beta-glucan molecule and transfers the newly generated reducing end (the donor) to the non-reducing end of another 1,3-beta-glucan molecule (the acceptor) forming a 1,3-beta linkage, resulting in the elongation of 1,3-beta-glucan chains in the cell wall.</text>
</comment>
<keyword evidence="7 10" id="KW-0472">Membrane</keyword>
<comment type="catalytic activity">
    <reaction evidence="1">
        <text>Hydrolysis of terminal, non-reducing alpha-D-galactose residues in alpha-D-galactosides, including galactose oligosaccharides, galactomannans and galactolipids.</text>
        <dbReference type="EC" id="3.2.1.22"/>
    </reaction>
</comment>
<keyword evidence="9 10" id="KW-0449">Lipoprotein</keyword>
<evidence type="ECO:0000256" key="4">
    <source>
        <dbReference type="ARBA" id="ARBA00022622"/>
    </source>
</evidence>
<dbReference type="PROSITE" id="PS50991">
    <property type="entry name" value="PYR_CT"/>
    <property type="match status" value="1"/>
</dbReference>
<feature type="region of interest" description="Disordered" evidence="11">
    <location>
        <begin position="423"/>
        <end position="464"/>
    </location>
</feature>